<keyword evidence="4" id="KW-1185">Reference proteome</keyword>
<accession>A0A8K0W7F7</accession>
<proteinExistence type="predicted"/>
<evidence type="ECO:0000313" key="4">
    <source>
        <dbReference type="Proteomes" id="UP000813427"/>
    </source>
</evidence>
<gene>
    <name evidence="3" type="ORF">BKA59DRAFT_488249</name>
</gene>
<evidence type="ECO:0000256" key="2">
    <source>
        <dbReference type="SAM" id="SignalP"/>
    </source>
</evidence>
<reference evidence="3" key="1">
    <citation type="journal article" date="2021" name="Nat. Commun.">
        <title>Genetic determinants of endophytism in the Arabidopsis root mycobiome.</title>
        <authorList>
            <person name="Mesny F."/>
            <person name="Miyauchi S."/>
            <person name="Thiergart T."/>
            <person name="Pickel B."/>
            <person name="Atanasova L."/>
            <person name="Karlsson M."/>
            <person name="Huettel B."/>
            <person name="Barry K.W."/>
            <person name="Haridas S."/>
            <person name="Chen C."/>
            <person name="Bauer D."/>
            <person name="Andreopoulos W."/>
            <person name="Pangilinan J."/>
            <person name="LaButti K."/>
            <person name="Riley R."/>
            <person name="Lipzen A."/>
            <person name="Clum A."/>
            <person name="Drula E."/>
            <person name="Henrissat B."/>
            <person name="Kohler A."/>
            <person name="Grigoriev I.V."/>
            <person name="Martin F.M."/>
            <person name="Hacquard S."/>
        </authorList>
    </citation>
    <scope>NUCLEOTIDE SEQUENCE</scope>
    <source>
        <strain evidence="3">MPI-SDFR-AT-0068</strain>
    </source>
</reference>
<dbReference type="AlphaFoldDB" id="A0A8K0W7F7"/>
<evidence type="ECO:0000313" key="3">
    <source>
        <dbReference type="EMBL" id="KAH7233538.1"/>
    </source>
</evidence>
<keyword evidence="2" id="KW-0732">Signal</keyword>
<feature type="chain" id="PRO_5035427668" description="Infection structure specific protein" evidence="2">
    <location>
        <begin position="17"/>
        <end position="179"/>
    </location>
</feature>
<comment type="caution">
    <text evidence="3">The sequence shown here is derived from an EMBL/GenBank/DDBJ whole genome shotgun (WGS) entry which is preliminary data.</text>
</comment>
<organism evidence="3 4">
    <name type="scientific">Fusarium tricinctum</name>
    <dbReference type="NCBI Taxonomy" id="61284"/>
    <lineage>
        <taxon>Eukaryota</taxon>
        <taxon>Fungi</taxon>
        <taxon>Dikarya</taxon>
        <taxon>Ascomycota</taxon>
        <taxon>Pezizomycotina</taxon>
        <taxon>Sordariomycetes</taxon>
        <taxon>Hypocreomycetidae</taxon>
        <taxon>Hypocreales</taxon>
        <taxon>Nectriaceae</taxon>
        <taxon>Fusarium</taxon>
        <taxon>Fusarium tricinctum species complex</taxon>
    </lineage>
</organism>
<feature type="region of interest" description="Disordered" evidence="1">
    <location>
        <begin position="136"/>
        <end position="155"/>
    </location>
</feature>
<evidence type="ECO:0008006" key="5">
    <source>
        <dbReference type="Google" id="ProtNLM"/>
    </source>
</evidence>
<protein>
    <recommendedName>
        <fullName evidence="5">Infection structure specific protein</fullName>
    </recommendedName>
</protein>
<name>A0A8K0W7F7_9HYPO</name>
<dbReference type="EMBL" id="JAGPXF010000008">
    <property type="protein sequence ID" value="KAH7233538.1"/>
    <property type="molecule type" value="Genomic_DNA"/>
</dbReference>
<dbReference type="OrthoDB" id="4845881at2759"/>
<evidence type="ECO:0000256" key="1">
    <source>
        <dbReference type="SAM" id="MobiDB-lite"/>
    </source>
</evidence>
<feature type="compositionally biased region" description="Basic and acidic residues" evidence="1">
    <location>
        <begin position="145"/>
        <end position="155"/>
    </location>
</feature>
<feature type="signal peptide" evidence="2">
    <location>
        <begin position="1"/>
        <end position="16"/>
    </location>
</feature>
<dbReference type="Proteomes" id="UP000813427">
    <property type="component" value="Unassembled WGS sequence"/>
</dbReference>
<sequence>MRSAIILAAGVAVAAATHPALERLDKRDEKECASVAQEILPGLTDIPSPTGALESFLATQTQFNSMADQCEFPAVTGSLASEYTAYASKLGSWYNDQIEGLSSLEKACSDVPEVMSEIDAVKKTGTICDKISWAKETGSSSSNDDDSKSDKKDDNAAGSISIQAGIVVAIAGIAGVMML</sequence>